<dbReference type="KEGG" id="pco:PHACADRAFT_249884"/>
<name>K5WJW0_PHACS</name>
<evidence type="ECO:0000313" key="2">
    <source>
        <dbReference type="EMBL" id="EKM59414.1"/>
    </source>
</evidence>
<dbReference type="HOGENOM" id="CLU_2513385_0_0_1"/>
<dbReference type="GeneID" id="18914775"/>
<feature type="compositionally biased region" description="Gly residues" evidence="1">
    <location>
        <begin position="18"/>
        <end position="29"/>
    </location>
</feature>
<dbReference type="Proteomes" id="UP000008370">
    <property type="component" value="Unassembled WGS sequence"/>
</dbReference>
<evidence type="ECO:0000256" key="1">
    <source>
        <dbReference type="SAM" id="MobiDB-lite"/>
    </source>
</evidence>
<gene>
    <name evidence="2" type="ORF">PHACADRAFT_249884</name>
</gene>
<organism evidence="2 3">
    <name type="scientific">Phanerochaete carnosa (strain HHB-10118-sp)</name>
    <name type="common">White-rot fungus</name>
    <name type="synonym">Peniophora carnosa</name>
    <dbReference type="NCBI Taxonomy" id="650164"/>
    <lineage>
        <taxon>Eukaryota</taxon>
        <taxon>Fungi</taxon>
        <taxon>Dikarya</taxon>
        <taxon>Basidiomycota</taxon>
        <taxon>Agaricomycotina</taxon>
        <taxon>Agaricomycetes</taxon>
        <taxon>Polyporales</taxon>
        <taxon>Phanerochaetaceae</taxon>
        <taxon>Phanerochaete</taxon>
    </lineage>
</organism>
<dbReference type="EMBL" id="JH930469">
    <property type="protein sequence ID" value="EKM59414.1"/>
    <property type="molecule type" value="Genomic_DNA"/>
</dbReference>
<sequence length="85" mass="8245">MMPRMHNGVSHPLARGLLGDGGGPLGLGGDSTTSSDSGLLGLSIPALPTLSLSLPGIPDIFGSTSSSSSSSSATTASTTSSSQTR</sequence>
<protein>
    <submittedName>
        <fullName evidence="2">Uncharacterized protein</fullName>
    </submittedName>
</protein>
<accession>K5WJW0</accession>
<feature type="compositionally biased region" description="Low complexity" evidence="1">
    <location>
        <begin position="63"/>
        <end position="85"/>
    </location>
</feature>
<feature type="region of interest" description="Disordered" evidence="1">
    <location>
        <begin position="61"/>
        <end position="85"/>
    </location>
</feature>
<keyword evidence="3" id="KW-1185">Reference proteome</keyword>
<proteinExistence type="predicted"/>
<dbReference type="InParanoid" id="K5WJW0"/>
<dbReference type="RefSeq" id="XP_007391975.1">
    <property type="nucleotide sequence ID" value="XM_007391913.1"/>
</dbReference>
<dbReference type="AlphaFoldDB" id="K5WJW0"/>
<reference evidence="2 3" key="1">
    <citation type="journal article" date="2012" name="BMC Genomics">
        <title>Comparative genomics of the white-rot fungi, Phanerochaete carnosa and P. chrysosporium, to elucidate the genetic basis of the distinct wood types they colonize.</title>
        <authorList>
            <person name="Suzuki H."/>
            <person name="MacDonald J."/>
            <person name="Syed K."/>
            <person name="Salamov A."/>
            <person name="Hori C."/>
            <person name="Aerts A."/>
            <person name="Henrissat B."/>
            <person name="Wiebenga A."/>
            <person name="vanKuyk P.A."/>
            <person name="Barry K."/>
            <person name="Lindquist E."/>
            <person name="LaButti K."/>
            <person name="Lapidus A."/>
            <person name="Lucas S."/>
            <person name="Coutinho P."/>
            <person name="Gong Y."/>
            <person name="Samejima M."/>
            <person name="Mahadevan R."/>
            <person name="Abou-Zaid M."/>
            <person name="de Vries R.P."/>
            <person name="Igarashi K."/>
            <person name="Yadav J.S."/>
            <person name="Grigoriev I.V."/>
            <person name="Master E.R."/>
        </authorList>
    </citation>
    <scope>NUCLEOTIDE SEQUENCE [LARGE SCALE GENOMIC DNA]</scope>
    <source>
        <strain evidence="2 3">HHB-10118-sp</strain>
    </source>
</reference>
<evidence type="ECO:0000313" key="3">
    <source>
        <dbReference type="Proteomes" id="UP000008370"/>
    </source>
</evidence>
<feature type="region of interest" description="Disordered" evidence="1">
    <location>
        <begin position="1"/>
        <end position="38"/>
    </location>
</feature>